<gene>
    <name evidence="1" type="ORF">NQ315_005947</name>
</gene>
<evidence type="ECO:0000313" key="2">
    <source>
        <dbReference type="Proteomes" id="UP001159042"/>
    </source>
</evidence>
<sequence>MKLLLQVVDYVVFHLLWFCHVIYNRIDAVIRGSDNKKDEAVQIRSENNGNGKRHFIHLYTTSGNNGRPICYMDVYEIFSPMDEKKLRYAASKGILNKTYMKYNHGNAYDTEDKSQDWLEYSTLTL</sequence>
<protein>
    <submittedName>
        <fullName evidence="1">Uncharacterized protein</fullName>
    </submittedName>
</protein>
<name>A0AAV8VB21_9CUCU</name>
<comment type="caution">
    <text evidence="1">The sequence shown here is derived from an EMBL/GenBank/DDBJ whole genome shotgun (WGS) entry which is preliminary data.</text>
</comment>
<organism evidence="1 2">
    <name type="scientific">Exocentrus adspersus</name>
    <dbReference type="NCBI Taxonomy" id="1586481"/>
    <lineage>
        <taxon>Eukaryota</taxon>
        <taxon>Metazoa</taxon>
        <taxon>Ecdysozoa</taxon>
        <taxon>Arthropoda</taxon>
        <taxon>Hexapoda</taxon>
        <taxon>Insecta</taxon>
        <taxon>Pterygota</taxon>
        <taxon>Neoptera</taxon>
        <taxon>Endopterygota</taxon>
        <taxon>Coleoptera</taxon>
        <taxon>Polyphaga</taxon>
        <taxon>Cucujiformia</taxon>
        <taxon>Chrysomeloidea</taxon>
        <taxon>Cerambycidae</taxon>
        <taxon>Lamiinae</taxon>
        <taxon>Acanthocinini</taxon>
        <taxon>Exocentrus</taxon>
    </lineage>
</organism>
<reference evidence="1 2" key="1">
    <citation type="journal article" date="2023" name="Insect Mol. Biol.">
        <title>Genome sequencing provides insights into the evolution of gene families encoding plant cell wall-degrading enzymes in longhorned beetles.</title>
        <authorList>
            <person name="Shin N.R."/>
            <person name="Okamura Y."/>
            <person name="Kirsch R."/>
            <person name="Pauchet Y."/>
        </authorList>
    </citation>
    <scope>NUCLEOTIDE SEQUENCE [LARGE SCALE GENOMIC DNA]</scope>
    <source>
        <strain evidence="1">EAD_L_NR</strain>
    </source>
</reference>
<accession>A0AAV8VB21</accession>
<dbReference type="EMBL" id="JANEYG010000193">
    <property type="protein sequence ID" value="KAJ8911414.1"/>
    <property type="molecule type" value="Genomic_DNA"/>
</dbReference>
<proteinExistence type="predicted"/>
<dbReference type="Proteomes" id="UP001159042">
    <property type="component" value="Unassembled WGS sequence"/>
</dbReference>
<evidence type="ECO:0000313" key="1">
    <source>
        <dbReference type="EMBL" id="KAJ8911414.1"/>
    </source>
</evidence>
<dbReference type="AlphaFoldDB" id="A0AAV8VB21"/>
<keyword evidence="2" id="KW-1185">Reference proteome</keyword>